<evidence type="ECO:0000256" key="2">
    <source>
        <dbReference type="RuleBase" id="RU000393"/>
    </source>
</evidence>
<dbReference type="PANTHER" id="PTHR10003">
    <property type="entry name" value="SUPEROXIDE DISMUTASE CU-ZN -RELATED"/>
    <property type="match status" value="1"/>
</dbReference>
<evidence type="ECO:0000256" key="1">
    <source>
        <dbReference type="ARBA" id="ARBA00010457"/>
    </source>
</evidence>
<keyword evidence="4" id="KW-0732">Signal</keyword>
<dbReference type="PROSITE" id="PS00332">
    <property type="entry name" value="SOD_CU_ZN_2"/>
    <property type="match status" value="1"/>
</dbReference>
<keyword evidence="2" id="KW-0560">Oxidoreductase</keyword>
<dbReference type="InterPro" id="IPR018152">
    <property type="entry name" value="SOD_Cu/Zn_BS"/>
</dbReference>
<comment type="function">
    <text evidence="2">Destroys radicals which are normally produced within the cells and which are toxic to biological systems.</text>
</comment>
<feature type="domain" description="Superoxide dismutase copper/zinc binding" evidence="5">
    <location>
        <begin position="78"/>
        <end position="204"/>
    </location>
</feature>
<reference evidence="6 7" key="1">
    <citation type="submission" date="2022-03" db="EMBL/GenBank/DDBJ databases">
        <authorList>
            <person name="He Y."/>
        </authorList>
    </citation>
    <scope>NUCLEOTIDE SEQUENCE [LARGE SCALE GENOMIC DNA]</scope>
    <source>
        <strain evidence="6 7">TK19116</strain>
    </source>
</reference>
<dbReference type="SUPFAM" id="SSF49329">
    <property type="entry name" value="Cu,Zn superoxide dismutase-like"/>
    <property type="match status" value="1"/>
</dbReference>
<dbReference type="Pfam" id="PF00080">
    <property type="entry name" value="Sod_Cu"/>
    <property type="match status" value="1"/>
</dbReference>
<evidence type="ECO:0000259" key="5">
    <source>
        <dbReference type="Pfam" id="PF00080"/>
    </source>
</evidence>
<comment type="cofactor">
    <cofactor evidence="2">
        <name>Zn(2+)</name>
        <dbReference type="ChEBI" id="CHEBI:29105"/>
    </cofactor>
    <text evidence="2">Binds 1 zinc ion per subunit.</text>
</comment>
<comment type="similarity">
    <text evidence="1 2">Belongs to the Cu-Zn superoxide dismutase family.</text>
</comment>
<feature type="signal peptide" evidence="4">
    <location>
        <begin position="1"/>
        <end position="21"/>
    </location>
</feature>
<dbReference type="Proteomes" id="UP001203945">
    <property type="component" value="Unassembled WGS sequence"/>
</dbReference>
<gene>
    <name evidence="6" type="ORF">MLD63_10820</name>
</gene>
<evidence type="ECO:0000313" key="7">
    <source>
        <dbReference type="Proteomes" id="UP001203945"/>
    </source>
</evidence>
<sequence>MLTRTTALTAALLISAWPALAQDATTETPAEAPASETTEAPAAEAAAPEGEAQPSDAVPGEMASMIAELTGPEGESFGTVTVAPTPSGVMLATITLEGVPEGIHGIHFHETGTCTTPDFESAGGHIAGDHEHGVMAEGGAHPGDMPNVHVPADGALTVEYFVHGLTADMLSDDDGAAVILHAQPDDYSGQPSGNAGPRLACGTVSATE</sequence>
<dbReference type="InterPro" id="IPR024134">
    <property type="entry name" value="SOD_Cu/Zn_/chaperone"/>
</dbReference>
<protein>
    <recommendedName>
        <fullName evidence="2">Superoxide dismutase [Cu-Zn]</fullName>
        <ecNumber evidence="2">1.15.1.1</ecNumber>
    </recommendedName>
</protein>
<evidence type="ECO:0000256" key="4">
    <source>
        <dbReference type="SAM" id="SignalP"/>
    </source>
</evidence>
<dbReference type="Gene3D" id="2.60.40.200">
    <property type="entry name" value="Superoxide dismutase, copper/zinc binding domain"/>
    <property type="match status" value="1"/>
</dbReference>
<comment type="cofactor">
    <cofactor evidence="2">
        <name>Cu cation</name>
        <dbReference type="ChEBI" id="CHEBI:23378"/>
    </cofactor>
    <text evidence="2">Binds 1 copper ion per subunit.</text>
</comment>
<dbReference type="RefSeq" id="WP_255329920.1">
    <property type="nucleotide sequence ID" value="NZ_JAKZEU010000003.1"/>
</dbReference>
<dbReference type="EMBL" id="JAKZEU010000003">
    <property type="protein sequence ID" value="MCQ0970917.1"/>
    <property type="molecule type" value="Genomic_DNA"/>
</dbReference>
<feature type="chain" id="PRO_5046467372" description="Superoxide dismutase [Cu-Zn]" evidence="4">
    <location>
        <begin position="22"/>
        <end position="208"/>
    </location>
</feature>
<name>A0ABT1MRH6_9RHOB</name>
<evidence type="ECO:0000256" key="3">
    <source>
        <dbReference type="SAM" id="MobiDB-lite"/>
    </source>
</evidence>
<feature type="region of interest" description="Disordered" evidence="3">
    <location>
        <begin position="187"/>
        <end position="208"/>
    </location>
</feature>
<organism evidence="6 7">
    <name type="scientific">Paracoccus albicereus</name>
    <dbReference type="NCBI Taxonomy" id="2922394"/>
    <lineage>
        <taxon>Bacteria</taxon>
        <taxon>Pseudomonadati</taxon>
        <taxon>Pseudomonadota</taxon>
        <taxon>Alphaproteobacteria</taxon>
        <taxon>Rhodobacterales</taxon>
        <taxon>Paracoccaceae</taxon>
        <taxon>Paracoccus</taxon>
    </lineage>
</organism>
<dbReference type="InterPro" id="IPR001424">
    <property type="entry name" value="SOD_Cu_Zn_dom"/>
</dbReference>
<comment type="caution">
    <text evidence="6">The sequence shown here is derived from an EMBL/GenBank/DDBJ whole genome shotgun (WGS) entry which is preliminary data.</text>
</comment>
<proteinExistence type="inferred from homology"/>
<keyword evidence="2" id="KW-0479">Metal-binding</keyword>
<feature type="compositionally biased region" description="Low complexity" evidence="3">
    <location>
        <begin position="24"/>
        <end position="52"/>
    </location>
</feature>
<accession>A0ABT1MRH6</accession>
<keyword evidence="2" id="KW-0862">Zinc</keyword>
<keyword evidence="7" id="KW-1185">Reference proteome</keyword>
<comment type="catalytic activity">
    <reaction evidence="2">
        <text>2 superoxide + 2 H(+) = H2O2 + O2</text>
        <dbReference type="Rhea" id="RHEA:20696"/>
        <dbReference type="ChEBI" id="CHEBI:15378"/>
        <dbReference type="ChEBI" id="CHEBI:15379"/>
        <dbReference type="ChEBI" id="CHEBI:16240"/>
        <dbReference type="ChEBI" id="CHEBI:18421"/>
        <dbReference type="EC" id="1.15.1.1"/>
    </reaction>
</comment>
<dbReference type="InterPro" id="IPR036423">
    <property type="entry name" value="SOD-like_Cu/Zn_dom_sf"/>
</dbReference>
<evidence type="ECO:0000313" key="6">
    <source>
        <dbReference type="EMBL" id="MCQ0970917.1"/>
    </source>
</evidence>
<dbReference type="EC" id="1.15.1.1" evidence="2"/>
<feature type="region of interest" description="Disordered" evidence="3">
    <location>
        <begin position="24"/>
        <end position="57"/>
    </location>
</feature>
<keyword evidence="2" id="KW-0186">Copper</keyword>